<gene>
    <name evidence="7" type="ORF">AFA_16575</name>
</gene>
<dbReference type="PANTHER" id="PTHR37422">
    <property type="entry name" value="TEICHURONIC ACID BIOSYNTHESIS PROTEIN TUAE"/>
    <property type="match status" value="1"/>
</dbReference>
<feature type="transmembrane region" description="Helical" evidence="5">
    <location>
        <begin position="116"/>
        <end position="135"/>
    </location>
</feature>
<feature type="transmembrane region" description="Helical" evidence="5">
    <location>
        <begin position="224"/>
        <end position="244"/>
    </location>
</feature>
<evidence type="ECO:0000256" key="3">
    <source>
        <dbReference type="ARBA" id="ARBA00022989"/>
    </source>
</evidence>
<evidence type="ECO:0000256" key="1">
    <source>
        <dbReference type="ARBA" id="ARBA00004141"/>
    </source>
</evidence>
<evidence type="ECO:0000313" key="8">
    <source>
        <dbReference type="Proteomes" id="UP000214561"/>
    </source>
</evidence>
<organism evidence="7 8">
    <name type="scientific">Alcaligenes faecalis</name>
    <dbReference type="NCBI Taxonomy" id="511"/>
    <lineage>
        <taxon>Bacteria</taxon>
        <taxon>Pseudomonadati</taxon>
        <taxon>Pseudomonadota</taxon>
        <taxon>Betaproteobacteria</taxon>
        <taxon>Burkholderiales</taxon>
        <taxon>Alcaligenaceae</taxon>
        <taxon>Alcaligenes</taxon>
    </lineage>
</organism>
<feature type="transmembrane region" description="Helical" evidence="5">
    <location>
        <begin position="200"/>
        <end position="217"/>
    </location>
</feature>
<feature type="domain" description="O-antigen ligase-related" evidence="6">
    <location>
        <begin position="186"/>
        <end position="342"/>
    </location>
</feature>
<dbReference type="AlphaFoldDB" id="A0AB33CWF5"/>
<evidence type="ECO:0000256" key="5">
    <source>
        <dbReference type="SAM" id="Phobius"/>
    </source>
</evidence>
<dbReference type="GO" id="GO:0016020">
    <property type="term" value="C:membrane"/>
    <property type="evidence" value="ECO:0007669"/>
    <property type="project" value="UniProtKB-SubCell"/>
</dbReference>
<name>A0AB33CWF5_ALCFA</name>
<dbReference type="InterPro" id="IPR051533">
    <property type="entry name" value="WaaL-like"/>
</dbReference>
<comment type="subcellular location">
    <subcellularLocation>
        <location evidence="1">Membrane</location>
        <topology evidence="1">Multi-pass membrane protein</topology>
    </subcellularLocation>
</comment>
<keyword evidence="2 5" id="KW-0812">Transmembrane</keyword>
<feature type="transmembrane region" description="Helical" evidence="5">
    <location>
        <begin position="377"/>
        <end position="396"/>
    </location>
</feature>
<dbReference type="EMBL" id="CP021641">
    <property type="protein sequence ID" value="ASR90935.1"/>
    <property type="molecule type" value="Genomic_DNA"/>
</dbReference>
<reference evidence="7 8" key="1">
    <citation type="submission" date="2017-05" db="EMBL/GenBank/DDBJ databases">
        <authorList>
            <person name="Qiu J.G."/>
            <person name="He J."/>
        </authorList>
    </citation>
    <scope>NUCLEOTIDE SEQUENCE [LARGE SCALE GENOMIC DNA]</scope>
    <source>
        <strain evidence="7 8">JQ135</strain>
    </source>
</reference>
<accession>A0AB33CWF5</accession>
<feature type="transmembrane region" description="Helical" evidence="5">
    <location>
        <begin position="334"/>
        <end position="357"/>
    </location>
</feature>
<keyword evidence="3 5" id="KW-1133">Transmembrane helix</keyword>
<proteinExistence type="predicted"/>
<feature type="transmembrane region" description="Helical" evidence="5">
    <location>
        <begin position="178"/>
        <end position="194"/>
    </location>
</feature>
<sequence>MFYLTLISVLLIGFGDLRNVLTPVGYWLAWALWAISVLFCFVLSGKFRIFEEAKSVPRSIYIVFGVLVFGMIVSAVSVPQYLAFYQSIKLTIICFLFFIFYLLVREIGVDSVVRAVCWVLIGLSLFFLLSKYYGVPFWVRLGDGREGVFISYPGAMWKITVFFLPLLIANTYLRPENSIRNGVCIGLSAYLLVLDGSRTGFLSVVIIFLIFILLLFFVSSFRRLVFNISWVGAIFSTFLLFFVFDGFLSSRFSVSETSGLTEWTQKNSAFIKVEPLAISRLSDGDSDRISLLKHGWNHALECLPFGCGFETTASLSHGVVMPVHNAYLAAFGDFGFLGLIGMLGFFVVSSWPFFKVFKPMSSRPGIYGQGYSIDQKVYVLAATLGALSFCGSWLLHTFSSEMSEWGFFLVLLGISWSMARK</sequence>
<dbReference type="InterPro" id="IPR007016">
    <property type="entry name" value="O-antigen_ligase-rel_domated"/>
</dbReference>
<feature type="transmembrane region" description="Helical" evidence="5">
    <location>
        <begin position="59"/>
        <end position="78"/>
    </location>
</feature>
<evidence type="ECO:0000259" key="6">
    <source>
        <dbReference type="Pfam" id="PF04932"/>
    </source>
</evidence>
<keyword evidence="4 5" id="KW-0472">Membrane</keyword>
<protein>
    <recommendedName>
        <fullName evidence="6">O-antigen ligase-related domain-containing protein</fullName>
    </recommendedName>
</protein>
<dbReference type="KEGG" id="afq:AFA_16575"/>
<dbReference type="Pfam" id="PF04932">
    <property type="entry name" value="Wzy_C"/>
    <property type="match status" value="1"/>
</dbReference>
<feature type="transmembrane region" description="Helical" evidence="5">
    <location>
        <begin position="155"/>
        <end position="173"/>
    </location>
</feature>
<dbReference type="Proteomes" id="UP000214561">
    <property type="component" value="Chromosome"/>
</dbReference>
<evidence type="ECO:0000256" key="4">
    <source>
        <dbReference type="ARBA" id="ARBA00023136"/>
    </source>
</evidence>
<feature type="transmembrane region" description="Helical" evidence="5">
    <location>
        <begin position="84"/>
        <end position="104"/>
    </location>
</feature>
<dbReference type="RefSeq" id="WP_094197891.1">
    <property type="nucleotide sequence ID" value="NZ_CP021641.1"/>
</dbReference>
<feature type="transmembrane region" description="Helical" evidence="5">
    <location>
        <begin position="27"/>
        <end position="47"/>
    </location>
</feature>
<evidence type="ECO:0000313" key="7">
    <source>
        <dbReference type="EMBL" id="ASR90935.1"/>
    </source>
</evidence>
<evidence type="ECO:0000256" key="2">
    <source>
        <dbReference type="ARBA" id="ARBA00022692"/>
    </source>
</evidence>
<dbReference type="PANTHER" id="PTHR37422:SF13">
    <property type="entry name" value="LIPOPOLYSACCHARIDE BIOSYNTHESIS PROTEIN PA4999-RELATED"/>
    <property type="match status" value="1"/>
</dbReference>